<organism evidence="1 2">
    <name type="scientific">Saccharibacillus alkalitolerans</name>
    <dbReference type="NCBI Taxonomy" id="2705290"/>
    <lineage>
        <taxon>Bacteria</taxon>
        <taxon>Bacillati</taxon>
        <taxon>Bacillota</taxon>
        <taxon>Bacilli</taxon>
        <taxon>Bacillales</taxon>
        <taxon>Paenibacillaceae</taxon>
        <taxon>Saccharibacillus</taxon>
    </lineage>
</organism>
<name>A0ABX0FAA1_9BACL</name>
<dbReference type="EMBL" id="JAAFGS010000011">
    <property type="protein sequence ID" value="NGZ77871.1"/>
    <property type="molecule type" value="Genomic_DNA"/>
</dbReference>
<proteinExistence type="predicted"/>
<gene>
    <name evidence="1" type="ORF">GYN08_21485</name>
</gene>
<keyword evidence="2" id="KW-1185">Reference proteome</keyword>
<protein>
    <recommendedName>
        <fullName evidence="3">DUF4309 domain-containing protein</fullName>
    </recommendedName>
</protein>
<accession>A0ABX0FAA1</accession>
<evidence type="ECO:0008006" key="3">
    <source>
        <dbReference type="Google" id="ProtNLM"/>
    </source>
</evidence>
<sequence>MFTIMMMLTGMLSSLSNQDYAPSYAASAPDTTAVYRAAYQAQPQTPTAAYPASSGYETLNGLTLQDRIEKVGRLYGEPSERVPAYMAGEEYRYGGLNVGTYEKWIYYISVPSSAESFNLNGHELPMDGQRIREVLGEPDFTADDGFGYEHDGQALKVFVDPSTGSVRSVDLFDSTSV</sequence>
<reference evidence="1 2" key="1">
    <citation type="submission" date="2020-01" db="EMBL/GenBank/DDBJ databases">
        <title>Polyphasic characterisation and genomic insights into a novel alkali tolerant bacterium VR-M41.</title>
        <authorList>
            <person name="Vemuluri V.R."/>
        </authorList>
    </citation>
    <scope>NUCLEOTIDE SEQUENCE [LARGE SCALE GENOMIC DNA]</scope>
    <source>
        <strain evidence="1 2">VR-M41</strain>
    </source>
</reference>
<dbReference type="RefSeq" id="WP_166279106.1">
    <property type="nucleotide sequence ID" value="NZ_JAAFGS010000011.1"/>
</dbReference>
<dbReference type="Proteomes" id="UP000800303">
    <property type="component" value="Unassembled WGS sequence"/>
</dbReference>
<evidence type="ECO:0000313" key="2">
    <source>
        <dbReference type="Proteomes" id="UP000800303"/>
    </source>
</evidence>
<comment type="caution">
    <text evidence="1">The sequence shown here is derived from an EMBL/GenBank/DDBJ whole genome shotgun (WGS) entry which is preliminary data.</text>
</comment>
<evidence type="ECO:0000313" key="1">
    <source>
        <dbReference type="EMBL" id="NGZ77871.1"/>
    </source>
</evidence>